<evidence type="ECO:0000256" key="8">
    <source>
        <dbReference type="ARBA" id="ARBA00023136"/>
    </source>
</evidence>
<dbReference type="SUPFAM" id="SSF161098">
    <property type="entry name" value="MetI-like"/>
    <property type="match status" value="1"/>
</dbReference>
<comment type="caution">
    <text evidence="13">The sequence shown here is derived from an EMBL/GenBank/DDBJ whole genome shotgun (WGS) entry which is preliminary data.</text>
</comment>
<dbReference type="PANTHER" id="PTHR30425:SF1">
    <property type="entry name" value="PHOSPHATE TRANSPORT SYSTEM PERMEASE PROTEIN PSTC"/>
    <property type="match status" value="1"/>
</dbReference>
<evidence type="ECO:0000313" key="13">
    <source>
        <dbReference type="EMBL" id="NNG37858.1"/>
    </source>
</evidence>
<dbReference type="RefSeq" id="WP_171151122.1">
    <property type="nucleotide sequence ID" value="NZ_JABENB010000001.1"/>
</dbReference>
<comment type="caution">
    <text evidence="10">Lacks conserved residue(s) required for the propagation of feature annotation.</text>
</comment>
<dbReference type="GO" id="GO:0005315">
    <property type="term" value="F:phosphate transmembrane transporter activity"/>
    <property type="evidence" value="ECO:0007669"/>
    <property type="project" value="InterPro"/>
</dbReference>
<feature type="transmembrane region" description="Helical" evidence="9">
    <location>
        <begin position="92"/>
        <end position="118"/>
    </location>
</feature>
<dbReference type="GO" id="GO:0006817">
    <property type="term" value="P:phosphate ion transport"/>
    <property type="evidence" value="ECO:0007669"/>
    <property type="project" value="UniProtKB-KW"/>
</dbReference>
<evidence type="ECO:0000256" key="9">
    <source>
        <dbReference type="RuleBase" id="RU363032"/>
    </source>
</evidence>
<evidence type="ECO:0000256" key="11">
    <source>
        <dbReference type="SAM" id="MobiDB-lite"/>
    </source>
</evidence>
<dbReference type="NCBIfam" id="TIGR02138">
    <property type="entry name" value="phosphate_pstC"/>
    <property type="match status" value="1"/>
</dbReference>
<feature type="transmembrane region" description="Helical" evidence="9">
    <location>
        <begin position="40"/>
        <end position="64"/>
    </location>
</feature>
<evidence type="ECO:0000259" key="12">
    <source>
        <dbReference type="PROSITE" id="PS50928"/>
    </source>
</evidence>
<name>A0A849AF99_9MICO</name>
<evidence type="ECO:0000256" key="3">
    <source>
        <dbReference type="ARBA" id="ARBA00022448"/>
    </source>
</evidence>
<keyword evidence="4 10" id="KW-1003">Cell membrane</keyword>
<dbReference type="Gene3D" id="1.10.3720.10">
    <property type="entry name" value="MetI-like"/>
    <property type="match status" value="1"/>
</dbReference>
<keyword evidence="14" id="KW-1185">Reference proteome</keyword>
<dbReference type="EMBL" id="JABENB010000001">
    <property type="protein sequence ID" value="NNG37858.1"/>
    <property type="molecule type" value="Genomic_DNA"/>
</dbReference>
<evidence type="ECO:0000256" key="4">
    <source>
        <dbReference type="ARBA" id="ARBA00022475"/>
    </source>
</evidence>
<sequence length="335" mass="35023">MSSSTGASLTDGLPGPDGQPPLRGDDANTGRAGDKVFGGLAIGSGILVIAAVVLIALFLLFQAIPAIGDDKVNFLTSREWNVSGRRFGIAQMLWTTVATSIVALVIAVPFAIAIALFLTHYAPRWLAGPAATLIDLLAAVPSIVYGLWGVFVVAPKYEPVQNWLSDAFGWFPLFAKVPSVGGGTTMFLVGIVLAIMVLPIVTALTREVFSQAPAAHQEAALALGATKWEMIRTAVLPFGKPGIISASMLGLGRALGETVAVLYILSALPDGSKWTWSLFNGGETFASKIANSASEFSGGTSTGAYIAAGLVLFILTFVVNAVARVVIERRKAFSE</sequence>
<dbReference type="Pfam" id="PF00528">
    <property type="entry name" value="BPD_transp_1"/>
    <property type="match status" value="1"/>
</dbReference>
<dbReference type="AlphaFoldDB" id="A0A849AF99"/>
<keyword evidence="8 9" id="KW-0472">Membrane</keyword>
<dbReference type="InterPro" id="IPR000515">
    <property type="entry name" value="MetI-like"/>
</dbReference>
<feature type="transmembrane region" description="Helical" evidence="9">
    <location>
        <begin position="304"/>
        <end position="327"/>
    </location>
</feature>
<feature type="compositionally biased region" description="Low complexity" evidence="11">
    <location>
        <begin position="11"/>
        <end position="22"/>
    </location>
</feature>
<evidence type="ECO:0000256" key="2">
    <source>
        <dbReference type="ARBA" id="ARBA00007069"/>
    </source>
</evidence>
<proteinExistence type="inferred from homology"/>
<keyword evidence="6 9" id="KW-0812">Transmembrane</keyword>
<keyword evidence="3 9" id="KW-0813">Transport</keyword>
<feature type="transmembrane region" description="Helical" evidence="9">
    <location>
        <begin position="130"/>
        <end position="154"/>
    </location>
</feature>
<dbReference type="PANTHER" id="PTHR30425">
    <property type="entry name" value="PHOSPHATE TRANSPORT SYSTEM PERMEASE PROTEIN PST"/>
    <property type="match status" value="1"/>
</dbReference>
<dbReference type="GO" id="GO:0005886">
    <property type="term" value="C:plasma membrane"/>
    <property type="evidence" value="ECO:0007669"/>
    <property type="project" value="UniProtKB-SubCell"/>
</dbReference>
<organism evidence="13 14">
    <name type="scientific">Flexivirga aerilata</name>
    <dbReference type="NCBI Taxonomy" id="1656889"/>
    <lineage>
        <taxon>Bacteria</taxon>
        <taxon>Bacillati</taxon>
        <taxon>Actinomycetota</taxon>
        <taxon>Actinomycetes</taxon>
        <taxon>Micrococcales</taxon>
        <taxon>Dermacoccaceae</taxon>
        <taxon>Flexivirga</taxon>
    </lineage>
</organism>
<protein>
    <recommendedName>
        <fullName evidence="10">Phosphate transport system permease protein</fullName>
    </recommendedName>
</protein>
<gene>
    <name evidence="13" type="primary">pstC</name>
    <name evidence="13" type="ORF">HJ588_01025</name>
</gene>
<dbReference type="CDD" id="cd06261">
    <property type="entry name" value="TM_PBP2"/>
    <property type="match status" value="1"/>
</dbReference>
<reference evidence="13 14" key="1">
    <citation type="submission" date="2020-05" db="EMBL/GenBank/DDBJ databases">
        <title>Flexivirga sp. ID2601S isolated from air conditioner.</title>
        <authorList>
            <person name="Kim D.H."/>
        </authorList>
    </citation>
    <scope>NUCLEOTIDE SEQUENCE [LARGE SCALE GENOMIC DNA]</scope>
    <source>
        <strain evidence="13 14">ID2601S</strain>
    </source>
</reference>
<dbReference type="InterPro" id="IPR051124">
    <property type="entry name" value="Phosphate_Transport_Permease"/>
</dbReference>
<keyword evidence="5 10" id="KW-0592">Phosphate transport</keyword>
<dbReference type="Proteomes" id="UP000557772">
    <property type="component" value="Unassembled WGS sequence"/>
</dbReference>
<keyword evidence="7 9" id="KW-1133">Transmembrane helix</keyword>
<evidence type="ECO:0000256" key="6">
    <source>
        <dbReference type="ARBA" id="ARBA00022692"/>
    </source>
</evidence>
<dbReference type="InterPro" id="IPR035906">
    <property type="entry name" value="MetI-like_sf"/>
</dbReference>
<dbReference type="PROSITE" id="PS50928">
    <property type="entry name" value="ABC_TM1"/>
    <property type="match status" value="1"/>
</dbReference>
<feature type="domain" description="ABC transmembrane type-1" evidence="12">
    <location>
        <begin position="93"/>
        <end position="323"/>
    </location>
</feature>
<evidence type="ECO:0000256" key="5">
    <source>
        <dbReference type="ARBA" id="ARBA00022592"/>
    </source>
</evidence>
<evidence type="ECO:0000256" key="10">
    <source>
        <dbReference type="RuleBase" id="RU363054"/>
    </source>
</evidence>
<evidence type="ECO:0000256" key="1">
    <source>
        <dbReference type="ARBA" id="ARBA00004651"/>
    </source>
</evidence>
<feature type="transmembrane region" description="Helical" evidence="9">
    <location>
        <begin position="180"/>
        <end position="201"/>
    </location>
</feature>
<comment type="function">
    <text evidence="10">Part of the binding-protein-dependent transport system for phosphate; probably responsible for the translocation of the substrate across the membrane.</text>
</comment>
<evidence type="ECO:0000313" key="14">
    <source>
        <dbReference type="Proteomes" id="UP000557772"/>
    </source>
</evidence>
<comment type="subcellular location">
    <subcellularLocation>
        <location evidence="1 9">Cell membrane</location>
        <topology evidence="1 9">Multi-pass membrane protein</topology>
    </subcellularLocation>
</comment>
<accession>A0A849AF99</accession>
<evidence type="ECO:0000256" key="7">
    <source>
        <dbReference type="ARBA" id="ARBA00022989"/>
    </source>
</evidence>
<feature type="region of interest" description="Disordered" evidence="11">
    <location>
        <begin position="1"/>
        <end position="28"/>
    </location>
</feature>
<comment type="similarity">
    <text evidence="2 10">Belongs to the binding-protein-dependent transport system permease family. CysTW subfamily.</text>
</comment>
<dbReference type="InterPro" id="IPR011864">
    <property type="entry name" value="Phosphate_PstC"/>
</dbReference>